<evidence type="ECO:0000313" key="2">
    <source>
        <dbReference type="Proteomes" id="UP000265703"/>
    </source>
</evidence>
<name>A0A397TM48_9GLOM</name>
<proteinExistence type="predicted"/>
<dbReference type="AlphaFoldDB" id="A0A397TM48"/>
<dbReference type="Proteomes" id="UP000265703">
    <property type="component" value="Unassembled WGS sequence"/>
</dbReference>
<gene>
    <name evidence="1" type="ORF">C1645_798354</name>
</gene>
<dbReference type="EMBL" id="QKYT01000015">
    <property type="protein sequence ID" value="RIA98449.1"/>
    <property type="molecule type" value="Genomic_DNA"/>
</dbReference>
<keyword evidence="2" id="KW-1185">Reference proteome</keyword>
<protein>
    <submittedName>
        <fullName evidence="1">Uncharacterized protein</fullName>
    </submittedName>
</protein>
<reference evidence="1 2" key="1">
    <citation type="submission" date="2018-06" db="EMBL/GenBank/DDBJ databases">
        <title>Comparative genomics reveals the genomic features of Rhizophagus irregularis, R. cerebriforme, R. diaphanum and Gigaspora rosea, and their symbiotic lifestyle signature.</title>
        <authorList>
            <person name="Morin E."/>
            <person name="San Clemente H."/>
            <person name="Chen E.C.H."/>
            <person name="De La Providencia I."/>
            <person name="Hainaut M."/>
            <person name="Kuo A."/>
            <person name="Kohler A."/>
            <person name="Murat C."/>
            <person name="Tang N."/>
            <person name="Roy S."/>
            <person name="Loubradou J."/>
            <person name="Henrissat B."/>
            <person name="Grigoriev I.V."/>
            <person name="Corradi N."/>
            <person name="Roux C."/>
            <person name="Martin F.M."/>
        </authorList>
    </citation>
    <scope>NUCLEOTIDE SEQUENCE [LARGE SCALE GENOMIC DNA]</scope>
    <source>
        <strain evidence="1 2">DAOM 227022</strain>
    </source>
</reference>
<evidence type="ECO:0000313" key="1">
    <source>
        <dbReference type="EMBL" id="RIA98449.1"/>
    </source>
</evidence>
<dbReference type="OrthoDB" id="5374688at2759"/>
<comment type="caution">
    <text evidence="1">The sequence shown here is derived from an EMBL/GenBank/DDBJ whole genome shotgun (WGS) entry which is preliminary data.</text>
</comment>
<accession>A0A397TM48</accession>
<sequence>MDIVGIIERVVSLGQDIVARLEAHDEAVGSLKQLENILGQLKNVVLKITDANVDKSHIITIKDTLERTQNVYMRCFEDLNLNTKDKLRRNKFVVNKFKQAVGIYKAPSILAEIQKTIQDVESHLNITDKLLSIEKHAQASPTPTIISTSTSKSTINSTDILKSELREALTNTIDELVTRLKNDCLRLQEKLDRCTLSIEPSFFEGLGSENPEAISFWKDRFRSTELSISSIAPYENVYVSWARFVHELEVTFQLKNIPTATKEAYFGSIDDIRKYGNRYYIDQTGTRSLKDIRPLWLPALRQALDPFHKGYIKPHDYLSFLDGESLSNKLRQVVFDSCGYGIFVECQRTSSDIALPSEIESPSHAVGWMSACQIISVPLPTELGIFIYDKKTQPHFDNLIENFTYPKNDIWVYVRYLQTGQIEKKLLSKDIRTLGGLRIGITIAVYYILENGSSTWSDNLSIVELKACAGGRYIVTAGSEANTIVFVTKPPIGFDDRTVQSDQLDDLTDLPELDYCLLGPSNVFTQEPKVGEKIQIKADGLWHDVKVTAVDGEYVEYVDWSSTVDQNSLINDTENDDDHTFGFSEDQLTALEKNDRRNWCPWTREITSLDIRPYRCLHIGDLIEAPVVYPDYRFHYYGLEESQLYLPARIIDIQGDQYLVKFSPNVIAYSWWPGRTSTSEFPREPNAKETIKNPFIDTQVTVNMDLVRPYAAGVGTYPVLGTQSMRPQSWSAFQGIQFADLQQIDENILWE</sequence>
<organism evidence="1 2">
    <name type="scientific">Glomus cerebriforme</name>
    <dbReference type="NCBI Taxonomy" id="658196"/>
    <lineage>
        <taxon>Eukaryota</taxon>
        <taxon>Fungi</taxon>
        <taxon>Fungi incertae sedis</taxon>
        <taxon>Mucoromycota</taxon>
        <taxon>Glomeromycotina</taxon>
        <taxon>Glomeromycetes</taxon>
        <taxon>Glomerales</taxon>
        <taxon>Glomeraceae</taxon>
        <taxon>Glomus</taxon>
    </lineage>
</organism>